<gene>
    <name evidence="1" type="ORF">ACFQGD_24740</name>
</gene>
<evidence type="ECO:0000313" key="2">
    <source>
        <dbReference type="Proteomes" id="UP001596337"/>
    </source>
</evidence>
<dbReference type="Proteomes" id="UP001596337">
    <property type="component" value="Unassembled WGS sequence"/>
</dbReference>
<organism evidence="1 2">
    <name type="scientific">Haloechinothrix salitolerans</name>
    <dbReference type="NCBI Taxonomy" id="926830"/>
    <lineage>
        <taxon>Bacteria</taxon>
        <taxon>Bacillati</taxon>
        <taxon>Actinomycetota</taxon>
        <taxon>Actinomycetes</taxon>
        <taxon>Pseudonocardiales</taxon>
        <taxon>Pseudonocardiaceae</taxon>
        <taxon>Haloechinothrix</taxon>
    </lineage>
</organism>
<name>A0ABW2C753_9PSEU</name>
<keyword evidence="2" id="KW-1185">Reference proteome</keyword>
<evidence type="ECO:0000313" key="1">
    <source>
        <dbReference type="EMBL" id="MFC6870350.1"/>
    </source>
</evidence>
<protein>
    <submittedName>
        <fullName evidence="1">Uncharacterized protein</fullName>
    </submittedName>
</protein>
<reference evidence="2" key="1">
    <citation type="journal article" date="2019" name="Int. J. Syst. Evol. Microbiol.">
        <title>The Global Catalogue of Microorganisms (GCM) 10K type strain sequencing project: providing services to taxonomists for standard genome sequencing and annotation.</title>
        <authorList>
            <consortium name="The Broad Institute Genomics Platform"/>
            <consortium name="The Broad Institute Genome Sequencing Center for Infectious Disease"/>
            <person name="Wu L."/>
            <person name="Ma J."/>
        </authorList>
    </citation>
    <scope>NUCLEOTIDE SEQUENCE [LARGE SCALE GENOMIC DNA]</scope>
    <source>
        <strain evidence="2">KCTC 32255</strain>
    </source>
</reference>
<accession>A0ABW2C753</accession>
<comment type="caution">
    <text evidence="1">The sequence shown here is derived from an EMBL/GenBank/DDBJ whole genome shotgun (WGS) entry which is preliminary data.</text>
</comment>
<sequence length="56" mass="5554">MASDTNGNPPAGVTPDEWADICAAADRVAAESPPLTAEQADTLAALFAPVTAGGTR</sequence>
<proteinExistence type="predicted"/>
<dbReference type="EMBL" id="JBHSXX010000001">
    <property type="protein sequence ID" value="MFC6870350.1"/>
    <property type="molecule type" value="Genomic_DNA"/>
</dbReference>
<dbReference type="RefSeq" id="WP_345395344.1">
    <property type="nucleotide sequence ID" value="NZ_BAABLA010000023.1"/>
</dbReference>